<name>A0A484FFK0_COLOR</name>
<feature type="transmembrane region" description="Helical" evidence="7">
    <location>
        <begin position="259"/>
        <end position="279"/>
    </location>
</feature>
<evidence type="ECO:0000256" key="3">
    <source>
        <dbReference type="ARBA" id="ARBA00022692"/>
    </source>
</evidence>
<feature type="transmembrane region" description="Helical" evidence="7">
    <location>
        <begin position="162"/>
        <end position="181"/>
    </location>
</feature>
<dbReference type="PANTHER" id="PTHR30618">
    <property type="entry name" value="NCS1 FAMILY PURINE/PYRIMIDINE TRANSPORTER"/>
    <property type="match status" value="1"/>
</dbReference>
<reference evidence="9" key="1">
    <citation type="journal article" date="2013" name="New Phytol.">
        <title>Comparative genomic and transcriptomic analyses reveal the hemibiotrophic stage shift of Colletotrichum fungi.</title>
        <authorList>
            <person name="Gan P."/>
            <person name="Ikeda K."/>
            <person name="Irieda H."/>
            <person name="Narusaka M."/>
            <person name="O'Connell R.J."/>
            <person name="Narusaka Y."/>
            <person name="Takano Y."/>
            <person name="Kubo Y."/>
            <person name="Shirasu K."/>
        </authorList>
    </citation>
    <scope>NUCLEOTIDE SEQUENCE [LARGE SCALE GENOMIC DNA]</scope>
    <source>
        <strain evidence="9">104-T / ATCC 96160 / CBS 514.97 / LARS 414 / MAFF 240422</strain>
    </source>
</reference>
<dbReference type="CDD" id="cd11482">
    <property type="entry name" value="SLC-NCS1sbd_NRT1-like"/>
    <property type="match status" value="1"/>
</dbReference>
<sequence length="620" mass="68611">MTIEDKIRLCPIRESVSVRKRLSFLSRRLETWVITAGIVQRNVNRVVIRTRDRIEKTRDALHTENPLCIRPASRQPHHRAAEAHLDSGIMGLRKRLELRSESDALGTQGGRLSNKDMDPIPMGSPERTWGWPSLLGFWVAEAFSISMYQVSSTSVSKGLNPGLAILAVFLGHVLVCVPAMLDGYVGCCFGINFPVLTRASFGIRGSYAAVFVRGVVACVWFGTQSFQGGQCLQLMIAAVWPSFDRLPNRLPASAHVTSAELLCFFLFIIVQLPLLWLHVSSLRYMFMAKTVVMPVFGLALFTWALVGAKGFGPTFSKPTVIRDGTPAVVVFFQCVTSAIGPKATLALNMPDFTRYAREPRQVFWTQAVGLVVLVTMCGVLGATVSSASEVIYGRVTWNPLEVARLWENRAAQFFAGLCWAFAVVGTNISANSVSFGNDLSLWFPRYINNRRGAYICAVFGVCAVPWYIQYSAKSFSSFLGGYSLFLGAIAGVIICDLWICRKRRLRVSSLFDPRGIHYYTLGVNPRAVVAFVLAIVPNMPGLAAACGAKGVPKGAVYLYSLSWLVSTLIAGFTYWACWRIWPFPIDETQGRLSIEGQTTRDEQDVGLEKEMEARHDVKSH</sequence>
<feature type="region of interest" description="Disordered" evidence="6">
    <location>
        <begin position="595"/>
        <end position="620"/>
    </location>
</feature>
<keyword evidence="4 7" id="KW-1133">Transmembrane helix</keyword>
<feature type="transmembrane region" description="Helical" evidence="7">
    <location>
        <begin position="286"/>
        <end position="306"/>
    </location>
</feature>
<dbReference type="OrthoDB" id="2018619at2759"/>
<keyword evidence="3 7" id="KW-0812">Transmembrane</keyword>
<reference evidence="9" key="2">
    <citation type="journal article" date="2019" name="Mol. Plant Microbe Interact.">
        <title>Genome sequence resources for four phytopathogenic fungi from the Colletotrichum orbiculare species complex.</title>
        <authorList>
            <person name="Gan P."/>
            <person name="Tsushima A."/>
            <person name="Narusaka M."/>
            <person name="Narusaka Y."/>
            <person name="Takano Y."/>
            <person name="Kubo Y."/>
            <person name="Shirasu K."/>
        </authorList>
    </citation>
    <scope>GENOME REANNOTATION</scope>
    <source>
        <strain evidence="9">104-T / ATCC 96160 / CBS 514.97 / LARS 414 / MAFF 240422</strain>
    </source>
</reference>
<feature type="compositionally biased region" description="Basic and acidic residues" evidence="6">
    <location>
        <begin position="598"/>
        <end position="620"/>
    </location>
</feature>
<evidence type="ECO:0000256" key="1">
    <source>
        <dbReference type="ARBA" id="ARBA00004141"/>
    </source>
</evidence>
<feature type="transmembrane region" description="Helical" evidence="7">
    <location>
        <begin position="368"/>
        <end position="391"/>
    </location>
</feature>
<feature type="transmembrane region" description="Helical" evidence="7">
    <location>
        <begin position="201"/>
        <end position="222"/>
    </location>
</feature>
<feature type="transmembrane region" description="Helical" evidence="7">
    <location>
        <begin position="451"/>
        <end position="468"/>
    </location>
</feature>
<evidence type="ECO:0000256" key="4">
    <source>
        <dbReference type="ARBA" id="ARBA00022989"/>
    </source>
</evidence>
<feature type="transmembrane region" description="Helical" evidence="7">
    <location>
        <begin position="516"/>
        <end position="536"/>
    </location>
</feature>
<dbReference type="Proteomes" id="UP000014480">
    <property type="component" value="Unassembled WGS sequence"/>
</dbReference>
<keyword evidence="5 7" id="KW-0472">Membrane</keyword>
<dbReference type="Pfam" id="PF02133">
    <property type="entry name" value="Transp_cyt_pur"/>
    <property type="match status" value="1"/>
</dbReference>
<feature type="transmembrane region" description="Helical" evidence="7">
    <location>
        <begin position="474"/>
        <end position="495"/>
    </location>
</feature>
<dbReference type="InterPro" id="IPR045225">
    <property type="entry name" value="Uracil/uridine/allantoin_perm"/>
</dbReference>
<feature type="transmembrane region" description="Helical" evidence="7">
    <location>
        <begin position="326"/>
        <end position="347"/>
    </location>
</feature>
<comment type="caution">
    <text evidence="8">The sequence shown here is derived from an EMBL/GenBank/DDBJ whole genome shotgun (WGS) entry which is preliminary data.</text>
</comment>
<protein>
    <submittedName>
        <fullName evidence="8">Uracil permease</fullName>
    </submittedName>
</protein>
<dbReference type="FunFam" id="1.10.4160.10:FF:000001">
    <property type="entry name" value="Uracil permease, putative"/>
    <property type="match status" value="1"/>
</dbReference>
<comment type="similarity">
    <text evidence="2">Belongs to the purine-cytosine permease (2.A.39) family.</text>
</comment>
<dbReference type="PANTHER" id="PTHR30618:SF0">
    <property type="entry name" value="PURINE-URACIL PERMEASE NCS1"/>
    <property type="match status" value="1"/>
</dbReference>
<evidence type="ECO:0000256" key="6">
    <source>
        <dbReference type="SAM" id="MobiDB-lite"/>
    </source>
</evidence>
<dbReference type="GO" id="GO:0015205">
    <property type="term" value="F:nucleobase transmembrane transporter activity"/>
    <property type="evidence" value="ECO:0007669"/>
    <property type="project" value="TreeGrafter"/>
</dbReference>
<proteinExistence type="inferred from homology"/>
<feature type="transmembrane region" description="Helical" evidence="7">
    <location>
        <begin position="556"/>
        <end position="577"/>
    </location>
</feature>
<comment type="subcellular location">
    <subcellularLocation>
        <location evidence="1">Membrane</location>
        <topology evidence="1">Multi-pass membrane protein</topology>
    </subcellularLocation>
</comment>
<evidence type="ECO:0000313" key="8">
    <source>
        <dbReference type="EMBL" id="TDZ16832.1"/>
    </source>
</evidence>
<dbReference type="Gene3D" id="1.10.4160.10">
    <property type="entry name" value="Hydantoin permease"/>
    <property type="match status" value="1"/>
</dbReference>
<evidence type="ECO:0000256" key="5">
    <source>
        <dbReference type="ARBA" id="ARBA00023136"/>
    </source>
</evidence>
<keyword evidence="9" id="KW-1185">Reference proteome</keyword>
<evidence type="ECO:0000313" key="9">
    <source>
        <dbReference type="Proteomes" id="UP000014480"/>
    </source>
</evidence>
<gene>
    <name evidence="8" type="primary">fur4-1</name>
    <name evidence="8" type="ORF">Cob_v010400</name>
</gene>
<feature type="transmembrane region" description="Helical" evidence="7">
    <location>
        <begin position="129"/>
        <end position="150"/>
    </location>
</feature>
<dbReference type="AlphaFoldDB" id="A0A484FFK0"/>
<evidence type="ECO:0000256" key="2">
    <source>
        <dbReference type="ARBA" id="ARBA00008974"/>
    </source>
</evidence>
<feature type="transmembrane region" description="Helical" evidence="7">
    <location>
        <begin position="411"/>
        <end position="430"/>
    </location>
</feature>
<dbReference type="InterPro" id="IPR001248">
    <property type="entry name" value="Pur-cyt_permease"/>
</dbReference>
<organism evidence="8 9">
    <name type="scientific">Colletotrichum orbiculare (strain 104-T / ATCC 96160 / CBS 514.97 / LARS 414 / MAFF 240422)</name>
    <name type="common">Cucumber anthracnose fungus</name>
    <name type="synonym">Colletotrichum lagenarium</name>
    <dbReference type="NCBI Taxonomy" id="1213857"/>
    <lineage>
        <taxon>Eukaryota</taxon>
        <taxon>Fungi</taxon>
        <taxon>Dikarya</taxon>
        <taxon>Ascomycota</taxon>
        <taxon>Pezizomycotina</taxon>
        <taxon>Sordariomycetes</taxon>
        <taxon>Hypocreomycetidae</taxon>
        <taxon>Glomerellales</taxon>
        <taxon>Glomerellaceae</taxon>
        <taxon>Colletotrichum</taxon>
        <taxon>Colletotrichum orbiculare species complex</taxon>
    </lineage>
</organism>
<accession>A0A484FFK0</accession>
<dbReference type="GO" id="GO:0005886">
    <property type="term" value="C:plasma membrane"/>
    <property type="evidence" value="ECO:0007669"/>
    <property type="project" value="TreeGrafter"/>
</dbReference>
<dbReference type="EMBL" id="AMCV02000033">
    <property type="protein sequence ID" value="TDZ16832.1"/>
    <property type="molecule type" value="Genomic_DNA"/>
</dbReference>
<evidence type="ECO:0000256" key="7">
    <source>
        <dbReference type="SAM" id="Phobius"/>
    </source>
</evidence>